<dbReference type="GO" id="GO:0005886">
    <property type="term" value="C:plasma membrane"/>
    <property type="evidence" value="ECO:0007669"/>
    <property type="project" value="InterPro"/>
</dbReference>
<sequence length="120" mass="13190">MRQVNFVLMFTIALALVLFSLENTSATTVRFLPGVSATMPLAVMLLMVAGIGATFAWVFAVWAGVIRRVEDQVAEKEAQAQQVRIQDMQQDLDRYKATLDAQLGLLPASVERSESISSDN</sequence>
<evidence type="ECO:0000313" key="9">
    <source>
        <dbReference type="Proteomes" id="UP000317990"/>
    </source>
</evidence>
<proteinExistence type="predicted"/>
<evidence type="ECO:0000256" key="1">
    <source>
        <dbReference type="ARBA" id="ARBA00022475"/>
    </source>
</evidence>
<keyword evidence="1" id="KW-1003">Cell membrane</keyword>
<feature type="transmembrane region" description="Helical" evidence="6">
    <location>
        <begin position="42"/>
        <end position="66"/>
    </location>
</feature>
<feature type="coiled-coil region" evidence="5">
    <location>
        <begin position="66"/>
        <end position="98"/>
    </location>
</feature>
<reference evidence="8 9" key="1">
    <citation type="journal article" date="2019" name="mSystems">
        <title>Life at home and on the roam: Genomic adaptions reflect the dual lifestyle of an intracellular, facultative symbiont.</title>
        <authorList>
            <person name="Burgsdorf I."/>
        </authorList>
    </citation>
    <scope>NUCLEOTIDE SEQUENCE [LARGE SCALE GENOMIC DNA]</scope>
    <source>
        <strain evidence="8">277cV</strain>
    </source>
</reference>
<protein>
    <submittedName>
        <fullName evidence="8">LapA family protein</fullName>
    </submittedName>
</protein>
<evidence type="ECO:0000256" key="5">
    <source>
        <dbReference type="SAM" id="Coils"/>
    </source>
</evidence>
<keyword evidence="4 6" id="KW-0472">Membrane</keyword>
<evidence type="ECO:0000256" key="3">
    <source>
        <dbReference type="ARBA" id="ARBA00022989"/>
    </source>
</evidence>
<dbReference type="InterPro" id="IPR010445">
    <property type="entry name" value="LapA_dom"/>
</dbReference>
<gene>
    <name evidence="8" type="ORF">ERJ67_06405</name>
</gene>
<evidence type="ECO:0000256" key="6">
    <source>
        <dbReference type="SAM" id="Phobius"/>
    </source>
</evidence>
<comment type="caution">
    <text evidence="8">The sequence shown here is derived from an EMBL/GenBank/DDBJ whole genome shotgun (WGS) entry which is preliminary data.</text>
</comment>
<organism evidence="8 9">
    <name type="scientific">Aphanocapsa feldmannii 277cV</name>
    <dbReference type="NCBI Taxonomy" id="2507553"/>
    <lineage>
        <taxon>Bacteria</taxon>
        <taxon>Bacillati</taxon>
        <taxon>Cyanobacteriota</taxon>
        <taxon>Cyanophyceae</taxon>
        <taxon>Oscillatoriophycideae</taxon>
        <taxon>Chroococcales</taxon>
        <taxon>Microcystaceae</taxon>
        <taxon>Aphanocapsa</taxon>
    </lineage>
</organism>
<accession>A0A524RNA1</accession>
<dbReference type="EMBL" id="SRMO01000065">
    <property type="protein sequence ID" value="TGG92273.1"/>
    <property type="molecule type" value="Genomic_DNA"/>
</dbReference>
<keyword evidence="3 6" id="KW-1133">Transmembrane helix</keyword>
<evidence type="ECO:0000256" key="2">
    <source>
        <dbReference type="ARBA" id="ARBA00022692"/>
    </source>
</evidence>
<evidence type="ECO:0000259" key="7">
    <source>
        <dbReference type="Pfam" id="PF06305"/>
    </source>
</evidence>
<dbReference type="AlphaFoldDB" id="A0A524RNA1"/>
<keyword evidence="2 6" id="KW-0812">Transmembrane</keyword>
<evidence type="ECO:0000256" key="4">
    <source>
        <dbReference type="ARBA" id="ARBA00023136"/>
    </source>
</evidence>
<keyword evidence="5" id="KW-0175">Coiled coil</keyword>
<dbReference type="Proteomes" id="UP000317990">
    <property type="component" value="Unassembled WGS sequence"/>
</dbReference>
<feature type="domain" description="Lipopolysaccharide assembly protein A" evidence="7">
    <location>
        <begin position="22"/>
        <end position="84"/>
    </location>
</feature>
<evidence type="ECO:0000313" key="8">
    <source>
        <dbReference type="EMBL" id="TGG92273.1"/>
    </source>
</evidence>
<dbReference type="Pfam" id="PF06305">
    <property type="entry name" value="LapA_dom"/>
    <property type="match status" value="1"/>
</dbReference>
<name>A0A524RNA1_9CHRO</name>